<reference evidence="1" key="1">
    <citation type="submission" date="2023-01" db="EMBL/GenBank/DDBJ databases">
        <title>Genome assembly of the deep-sea coral Lophelia pertusa.</title>
        <authorList>
            <person name="Herrera S."/>
            <person name="Cordes E."/>
        </authorList>
    </citation>
    <scope>NUCLEOTIDE SEQUENCE</scope>
    <source>
        <strain evidence="1">USNM1676648</strain>
        <tissue evidence="1">Polyp</tissue>
    </source>
</reference>
<comment type="caution">
    <text evidence="1">The sequence shown here is derived from an EMBL/GenBank/DDBJ whole genome shotgun (WGS) entry which is preliminary data.</text>
</comment>
<gene>
    <name evidence="1" type="ORF">OS493_000545</name>
</gene>
<sequence length="131" mass="14704">MIGKKGGVSQQIEEKIGRPVIILHCVAHRKHGCCGWWWRKSNSWRHHRGPCSSQITQQGKPHAKELVSQIFHNPDAVNLLWNALFSQVSNETSTHNTVDAGAIKAHETAPDIETPAAKRPKGEMTTLTRWL</sequence>
<keyword evidence="2" id="KW-1185">Reference proteome</keyword>
<evidence type="ECO:0000313" key="2">
    <source>
        <dbReference type="Proteomes" id="UP001163046"/>
    </source>
</evidence>
<dbReference type="OrthoDB" id="8934564at2759"/>
<name>A0A9X0AAZ8_9CNID</name>
<dbReference type="AlphaFoldDB" id="A0A9X0AAZ8"/>
<dbReference type="Proteomes" id="UP001163046">
    <property type="component" value="Unassembled WGS sequence"/>
</dbReference>
<dbReference type="EMBL" id="MU825396">
    <property type="protein sequence ID" value="KAJ7394719.1"/>
    <property type="molecule type" value="Genomic_DNA"/>
</dbReference>
<organism evidence="1 2">
    <name type="scientific">Desmophyllum pertusum</name>
    <dbReference type="NCBI Taxonomy" id="174260"/>
    <lineage>
        <taxon>Eukaryota</taxon>
        <taxon>Metazoa</taxon>
        <taxon>Cnidaria</taxon>
        <taxon>Anthozoa</taxon>
        <taxon>Hexacorallia</taxon>
        <taxon>Scleractinia</taxon>
        <taxon>Caryophylliina</taxon>
        <taxon>Caryophylliidae</taxon>
        <taxon>Desmophyllum</taxon>
    </lineage>
</organism>
<proteinExistence type="predicted"/>
<protein>
    <submittedName>
        <fullName evidence="1">Uncharacterized protein</fullName>
    </submittedName>
</protein>
<accession>A0A9X0AAZ8</accession>
<evidence type="ECO:0000313" key="1">
    <source>
        <dbReference type="EMBL" id="KAJ7394719.1"/>
    </source>
</evidence>